<dbReference type="EMBL" id="RBEE01000034">
    <property type="protein sequence ID" value="RNL51680.1"/>
    <property type="molecule type" value="Genomic_DNA"/>
</dbReference>
<organism evidence="2 3">
    <name type="scientific">Pedobacter jejuensis</name>
    <dbReference type="NCBI Taxonomy" id="1268550"/>
    <lineage>
        <taxon>Bacteria</taxon>
        <taxon>Pseudomonadati</taxon>
        <taxon>Bacteroidota</taxon>
        <taxon>Sphingobacteriia</taxon>
        <taxon>Sphingobacteriales</taxon>
        <taxon>Sphingobacteriaceae</taxon>
        <taxon>Pedobacter</taxon>
    </lineage>
</organism>
<evidence type="ECO:0000313" key="3">
    <source>
        <dbReference type="Proteomes" id="UP000274046"/>
    </source>
</evidence>
<dbReference type="Proteomes" id="UP000274046">
    <property type="component" value="Unassembled WGS sequence"/>
</dbReference>
<sequence>MKKVLLLSALAMMNIATFAGTIAKTNSQCTAHYYLTVFDGGKEYLIATEVTASTCANAMAAAKGTAIDIYNQAF</sequence>
<protein>
    <submittedName>
        <fullName evidence="2">Uncharacterized protein</fullName>
    </submittedName>
</protein>
<gene>
    <name evidence="2" type="ORF">D7004_14270</name>
</gene>
<comment type="caution">
    <text evidence="2">The sequence shown here is derived from an EMBL/GenBank/DDBJ whole genome shotgun (WGS) entry which is preliminary data.</text>
</comment>
<name>A0A3N0BRK4_9SPHI</name>
<keyword evidence="3" id="KW-1185">Reference proteome</keyword>
<feature type="chain" id="PRO_5018287651" evidence="1">
    <location>
        <begin position="20"/>
        <end position="74"/>
    </location>
</feature>
<dbReference type="AlphaFoldDB" id="A0A3N0BRK4"/>
<dbReference type="RefSeq" id="WP_123206533.1">
    <property type="nucleotide sequence ID" value="NZ_RBEE01000034.1"/>
</dbReference>
<evidence type="ECO:0000256" key="1">
    <source>
        <dbReference type="SAM" id="SignalP"/>
    </source>
</evidence>
<keyword evidence="1" id="KW-0732">Signal</keyword>
<feature type="signal peptide" evidence="1">
    <location>
        <begin position="1"/>
        <end position="19"/>
    </location>
</feature>
<reference evidence="2 3" key="1">
    <citation type="submission" date="2018-10" db="EMBL/GenBank/DDBJ databases">
        <title>Genome sequencing of Pedobacter jejuensis TNB23.</title>
        <authorList>
            <person name="Cho Y.-J."/>
            <person name="Cho A."/>
            <person name="Kim O.-S."/>
        </authorList>
    </citation>
    <scope>NUCLEOTIDE SEQUENCE [LARGE SCALE GENOMIC DNA]</scope>
    <source>
        <strain evidence="2 3">TNB23</strain>
    </source>
</reference>
<evidence type="ECO:0000313" key="2">
    <source>
        <dbReference type="EMBL" id="RNL51680.1"/>
    </source>
</evidence>
<proteinExistence type="predicted"/>
<accession>A0A3N0BRK4</accession>